<sequence length="41" mass="4658">MKQEIFFMCVITNGSLFVRYYTSNKRVNGGMDNHADLNGVS</sequence>
<dbReference type="AlphaFoldDB" id="A0A3B0ZVG7"/>
<dbReference type="EMBL" id="UOFR01000050">
    <property type="protein sequence ID" value="VAW97545.1"/>
    <property type="molecule type" value="Genomic_DNA"/>
</dbReference>
<accession>A0A3B0ZVG7</accession>
<evidence type="ECO:0000313" key="1">
    <source>
        <dbReference type="EMBL" id="VAW97545.1"/>
    </source>
</evidence>
<name>A0A3B0ZVG7_9ZZZZ</name>
<reference evidence="1" key="1">
    <citation type="submission" date="2018-06" db="EMBL/GenBank/DDBJ databases">
        <authorList>
            <person name="Zhirakovskaya E."/>
        </authorList>
    </citation>
    <scope>NUCLEOTIDE SEQUENCE</scope>
</reference>
<protein>
    <submittedName>
        <fullName evidence="1">Uncharacterized protein</fullName>
    </submittedName>
</protein>
<organism evidence="1">
    <name type="scientific">hydrothermal vent metagenome</name>
    <dbReference type="NCBI Taxonomy" id="652676"/>
    <lineage>
        <taxon>unclassified sequences</taxon>
        <taxon>metagenomes</taxon>
        <taxon>ecological metagenomes</taxon>
    </lineage>
</organism>
<proteinExistence type="predicted"/>
<gene>
    <name evidence="1" type="ORF">MNBD_GAMMA21-1702</name>
</gene>